<name>A0ABW7GHU2_9BURK</name>
<dbReference type="NCBIfam" id="TIGR02595">
    <property type="entry name" value="PEP_CTERM"/>
    <property type="match status" value="1"/>
</dbReference>
<comment type="caution">
    <text evidence="3">The sequence shown here is derived from an EMBL/GenBank/DDBJ whole genome shotgun (WGS) entry which is preliminary data.</text>
</comment>
<evidence type="ECO:0000313" key="4">
    <source>
        <dbReference type="Proteomes" id="UP001606302"/>
    </source>
</evidence>
<evidence type="ECO:0000256" key="1">
    <source>
        <dbReference type="SAM" id="SignalP"/>
    </source>
</evidence>
<sequence length="202" mass="20523">MTHLLSKTCAALLFAGLAAHAAAAGTVVVDTYPVGEDPFGNASMLNADQHMAVAFDLASAATIQSILTSIDGLGGVTVGIQARSGSVPVGASWLYSTHLTDPVANSLLSPTGWNLAAGSYWLVARADGDFGGQWQSGTDTPSAAWAYTAGGAWQTVTPDFTGAPATRITVTSAVPEPATWGLMFVGGLLLAATARRKASQQG</sequence>
<feature type="signal peptide" evidence="1">
    <location>
        <begin position="1"/>
        <end position="21"/>
    </location>
</feature>
<keyword evidence="1" id="KW-0732">Signal</keyword>
<gene>
    <name evidence="3" type="ORF">ACG04Q_08085</name>
</gene>
<dbReference type="Pfam" id="PF07589">
    <property type="entry name" value="PEP-CTERM"/>
    <property type="match status" value="1"/>
</dbReference>
<organism evidence="3 4">
    <name type="scientific">Pelomonas lactea</name>
    <dbReference type="NCBI Taxonomy" id="3299030"/>
    <lineage>
        <taxon>Bacteria</taxon>
        <taxon>Pseudomonadati</taxon>
        <taxon>Pseudomonadota</taxon>
        <taxon>Betaproteobacteria</taxon>
        <taxon>Burkholderiales</taxon>
        <taxon>Sphaerotilaceae</taxon>
        <taxon>Roseateles</taxon>
    </lineage>
</organism>
<feature type="domain" description="Ice-binding protein C-terminal" evidence="2">
    <location>
        <begin position="173"/>
        <end position="197"/>
    </location>
</feature>
<accession>A0ABW7GHU2</accession>
<dbReference type="InterPro" id="IPR013424">
    <property type="entry name" value="Ice-binding_C"/>
</dbReference>
<evidence type="ECO:0000259" key="2">
    <source>
        <dbReference type="Pfam" id="PF07589"/>
    </source>
</evidence>
<feature type="chain" id="PRO_5047306654" evidence="1">
    <location>
        <begin position="22"/>
        <end position="202"/>
    </location>
</feature>
<proteinExistence type="predicted"/>
<reference evidence="3 4" key="1">
    <citation type="submission" date="2024-08" db="EMBL/GenBank/DDBJ databases">
        <authorList>
            <person name="Lu H."/>
        </authorList>
    </citation>
    <scope>NUCLEOTIDE SEQUENCE [LARGE SCALE GENOMIC DNA]</scope>
    <source>
        <strain evidence="3 4">DXS20W</strain>
    </source>
</reference>
<dbReference type="RefSeq" id="WP_394510377.1">
    <property type="nucleotide sequence ID" value="NZ_JBIGHX010000002.1"/>
</dbReference>
<keyword evidence="4" id="KW-1185">Reference proteome</keyword>
<evidence type="ECO:0000313" key="3">
    <source>
        <dbReference type="EMBL" id="MFG6461526.1"/>
    </source>
</evidence>
<protein>
    <submittedName>
        <fullName evidence="3">PEP-CTERM sorting domain-containing protein</fullName>
    </submittedName>
</protein>
<dbReference type="EMBL" id="JBIGHX010000002">
    <property type="protein sequence ID" value="MFG6461526.1"/>
    <property type="molecule type" value="Genomic_DNA"/>
</dbReference>
<dbReference type="Proteomes" id="UP001606302">
    <property type="component" value="Unassembled WGS sequence"/>
</dbReference>